<dbReference type="RefSeq" id="WP_149816148.1">
    <property type="nucleotide sequence ID" value="NZ_VUOA01000014.1"/>
</dbReference>
<dbReference type="OrthoDB" id="9774625at2"/>
<accession>A0A5B2VI76</accession>
<dbReference type="InterPro" id="IPR055259">
    <property type="entry name" value="YkvP/CgeB_Glyco_trans-like"/>
</dbReference>
<name>A0A5B2VI76_9HYPH</name>
<evidence type="ECO:0000313" key="2">
    <source>
        <dbReference type="EMBL" id="KAA2238200.1"/>
    </source>
</evidence>
<keyword evidence="3" id="KW-1185">Reference proteome</keyword>
<dbReference type="SUPFAM" id="SSF53756">
    <property type="entry name" value="UDP-Glycosyltransferase/glycogen phosphorylase"/>
    <property type="match status" value="1"/>
</dbReference>
<reference evidence="2 3" key="1">
    <citation type="submission" date="2019-09" db="EMBL/GenBank/DDBJ databases">
        <title>Salinarimonas rosea gen. nov., sp. nov., a new member of the a-2 subgroup of the Proteobacteria.</title>
        <authorList>
            <person name="Liu J."/>
        </authorList>
    </citation>
    <scope>NUCLEOTIDE SEQUENCE [LARGE SCALE GENOMIC DNA]</scope>
    <source>
        <strain evidence="2 3">BN140002</strain>
    </source>
</reference>
<dbReference type="GO" id="GO:0016740">
    <property type="term" value="F:transferase activity"/>
    <property type="evidence" value="ECO:0007669"/>
    <property type="project" value="UniProtKB-KW"/>
</dbReference>
<proteinExistence type="predicted"/>
<dbReference type="Pfam" id="PF13524">
    <property type="entry name" value="Glyco_trans_1_2"/>
    <property type="match status" value="1"/>
</dbReference>
<feature type="domain" description="Spore protein YkvP/CgeB glycosyl transferase-like" evidence="1">
    <location>
        <begin position="204"/>
        <end position="348"/>
    </location>
</feature>
<evidence type="ECO:0000313" key="3">
    <source>
        <dbReference type="Proteomes" id="UP000323142"/>
    </source>
</evidence>
<comment type="caution">
    <text evidence="2">The sequence shown here is derived from an EMBL/GenBank/DDBJ whole genome shotgun (WGS) entry which is preliminary data.</text>
</comment>
<gene>
    <name evidence="2" type="ORF">F0L46_06005</name>
</gene>
<dbReference type="Gene3D" id="3.40.50.2000">
    <property type="entry name" value="Glycogen Phosphorylase B"/>
    <property type="match status" value="1"/>
</dbReference>
<organism evidence="2 3">
    <name type="scientific">Salinarimonas soli</name>
    <dbReference type="NCBI Taxonomy" id="1638099"/>
    <lineage>
        <taxon>Bacteria</taxon>
        <taxon>Pseudomonadati</taxon>
        <taxon>Pseudomonadota</taxon>
        <taxon>Alphaproteobacteria</taxon>
        <taxon>Hyphomicrobiales</taxon>
        <taxon>Salinarimonadaceae</taxon>
        <taxon>Salinarimonas</taxon>
    </lineage>
</organism>
<dbReference type="Proteomes" id="UP000323142">
    <property type="component" value="Unassembled WGS sequence"/>
</dbReference>
<sequence>MTGQPLRVVVLGLSLSSSWGNGHATTFRALLKAFAGLGHDVLFLERDVPWYAAHRDLTDPDYCRLAFYRDLADLGRFRDAIAGADAVIVGSYVPEGVAVGRLVQETARGVTAFYDIDTPVTLAKLEREDFEYLSPGLIPGFDLYLSFTGGPTLERLERQYGSPDARALYCSVDPELYPALRHETRWDLSYLGTYSPDRQPTLEALLVEPARRVPHLRFVVAGPQYPAGIDWPENVERIEHVPPADHPAFYAASRFTLNVTRADMIRAGYSPSVRLFEAAACGVPIVSDIWDGIDTILRPGREIALARDADDVLEVLRDWPAARRDAMAAAARERVLGHHTAAHRALTLDEALRDAASPRGRAARRAVAAAG</sequence>
<dbReference type="EMBL" id="VUOA01000014">
    <property type="protein sequence ID" value="KAA2238200.1"/>
    <property type="molecule type" value="Genomic_DNA"/>
</dbReference>
<reference evidence="2 3" key="2">
    <citation type="submission" date="2019-09" db="EMBL/GenBank/DDBJ databases">
        <authorList>
            <person name="Jin C."/>
        </authorList>
    </citation>
    <scope>NUCLEOTIDE SEQUENCE [LARGE SCALE GENOMIC DNA]</scope>
    <source>
        <strain evidence="2 3">BN140002</strain>
    </source>
</reference>
<evidence type="ECO:0000259" key="1">
    <source>
        <dbReference type="Pfam" id="PF13524"/>
    </source>
</evidence>
<dbReference type="AlphaFoldDB" id="A0A5B2VI76"/>
<keyword evidence="2" id="KW-0808">Transferase</keyword>
<protein>
    <submittedName>
        <fullName evidence="2">Glycosyltransferase</fullName>
    </submittedName>
</protein>